<protein>
    <submittedName>
        <fullName evidence="1">Uncharacterized protein</fullName>
    </submittedName>
</protein>
<evidence type="ECO:0000313" key="1">
    <source>
        <dbReference type="EMBL" id="KAH3857009.1"/>
    </source>
</evidence>
<organism evidence="1 2">
    <name type="scientific">Dreissena polymorpha</name>
    <name type="common">Zebra mussel</name>
    <name type="synonym">Mytilus polymorpha</name>
    <dbReference type="NCBI Taxonomy" id="45954"/>
    <lineage>
        <taxon>Eukaryota</taxon>
        <taxon>Metazoa</taxon>
        <taxon>Spiralia</taxon>
        <taxon>Lophotrochozoa</taxon>
        <taxon>Mollusca</taxon>
        <taxon>Bivalvia</taxon>
        <taxon>Autobranchia</taxon>
        <taxon>Heteroconchia</taxon>
        <taxon>Euheterodonta</taxon>
        <taxon>Imparidentia</taxon>
        <taxon>Neoheterodontei</taxon>
        <taxon>Myida</taxon>
        <taxon>Dreissenoidea</taxon>
        <taxon>Dreissenidae</taxon>
        <taxon>Dreissena</taxon>
    </lineage>
</organism>
<evidence type="ECO:0000313" key="2">
    <source>
        <dbReference type="Proteomes" id="UP000828390"/>
    </source>
</evidence>
<dbReference type="AlphaFoldDB" id="A0A9D4R6P7"/>
<dbReference type="Proteomes" id="UP000828390">
    <property type="component" value="Unassembled WGS sequence"/>
</dbReference>
<reference evidence="1" key="2">
    <citation type="submission" date="2020-11" db="EMBL/GenBank/DDBJ databases">
        <authorList>
            <person name="McCartney M.A."/>
            <person name="Auch B."/>
            <person name="Kono T."/>
            <person name="Mallez S."/>
            <person name="Becker A."/>
            <person name="Gohl D.M."/>
            <person name="Silverstein K.A.T."/>
            <person name="Koren S."/>
            <person name="Bechman K.B."/>
            <person name="Herman A."/>
            <person name="Abrahante J.E."/>
            <person name="Garbe J."/>
        </authorList>
    </citation>
    <scope>NUCLEOTIDE SEQUENCE</scope>
    <source>
        <strain evidence="1">Duluth1</strain>
        <tissue evidence="1">Whole animal</tissue>
    </source>
</reference>
<accession>A0A9D4R6P7</accession>
<dbReference type="EMBL" id="JAIWYP010000003">
    <property type="protein sequence ID" value="KAH3857009.1"/>
    <property type="molecule type" value="Genomic_DNA"/>
</dbReference>
<reference evidence="1" key="1">
    <citation type="journal article" date="2019" name="bioRxiv">
        <title>The Genome of the Zebra Mussel, Dreissena polymorpha: A Resource for Invasive Species Research.</title>
        <authorList>
            <person name="McCartney M.A."/>
            <person name="Auch B."/>
            <person name="Kono T."/>
            <person name="Mallez S."/>
            <person name="Zhang Y."/>
            <person name="Obille A."/>
            <person name="Becker A."/>
            <person name="Abrahante J.E."/>
            <person name="Garbe J."/>
            <person name="Badalamenti J.P."/>
            <person name="Herman A."/>
            <person name="Mangelson H."/>
            <person name="Liachko I."/>
            <person name="Sullivan S."/>
            <person name="Sone E.D."/>
            <person name="Koren S."/>
            <person name="Silverstein K.A.T."/>
            <person name="Beckman K.B."/>
            <person name="Gohl D.M."/>
        </authorList>
    </citation>
    <scope>NUCLEOTIDE SEQUENCE</scope>
    <source>
        <strain evidence="1">Duluth1</strain>
        <tissue evidence="1">Whole animal</tissue>
    </source>
</reference>
<proteinExistence type="predicted"/>
<sequence length="115" mass="12788">MIAFSALPLTTMISRVSLQSLKNLCLSQEACSSWCLVSISSSRSSQRSFNRSFHSAMVAESEWCRAIRLSQVWLAAATRSVPMDSVSSANSWNLSFSNCNNKRIGVKSTQIRFPF</sequence>
<name>A0A9D4R6P7_DREPO</name>
<gene>
    <name evidence="1" type="ORF">DPMN_099606</name>
</gene>
<comment type="caution">
    <text evidence="1">The sequence shown here is derived from an EMBL/GenBank/DDBJ whole genome shotgun (WGS) entry which is preliminary data.</text>
</comment>
<keyword evidence="2" id="KW-1185">Reference proteome</keyword>